<sequence>MNVAAIRLAFIGGRFASSVCRSMTSRFHVKCRSTGKPYLRSEIYRVEVPDEKVPWTTSWPEYSPVDYTAKDACGKPWSDGDDLSRIAWNQLDEEADRRSHCGHYEIGNDQRPLNPEGRCGLKGRGVLGRWGPNHAADPIVSRFKDGRLQFVAIQRGDTGEWAIPGGMVDKGELVSRTLQREFTEEALCGVPCSEISSLWAKGKELFKGYVDDPRNTDNAWMETIVVNFHDDTGLLDNVNFKVVDAGDDAVNVRWVNVDSGLKLYASHDSFIRKLMERFKIGP</sequence>
<dbReference type="Pfam" id="PF00293">
    <property type="entry name" value="NUDIX"/>
    <property type="match status" value="1"/>
</dbReference>
<protein>
    <recommendedName>
        <fullName evidence="1">Nudix hydrolase domain-containing protein</fullName>
    </recommendedName>
</protein>
<feature type="domain" description="Nudix hydrolase" evidence="1">
    <location>
        <begin position="132"/>
        <end position="277"/>
    </location>
</feature>
<evidence type="ECO:0000259" key="1">
    <source>
        <dbReference type="PROSITE" id="PS51462"/>
    </source>
</evidence>
<accession>A0AA39H1T9</accession>
<dbReference type="PANTHER" id="PTHR13030">
    <property type="entry name" value="NUDIX HYDROLASE"/>
    <property type="match status" value="1"/>
</dbReference>
<reference evidence="2" key="1">
    <citation type="submission" date="2023-06" db="EMBL/GenBank/DDBJ databases">
        <title>Genomic analysis of the entomopathogenic nematode Steinernema hermaphroditum.</title>
        <authorList>
            <person name="Schwarz E.M."/>
            <person name="Heppert J.K."/>
            <person name="Baniya A."/>
            <person name="Schwartz H.T."/>
            <person name="Tan C.-H."/>
            <person name="Antoshechkin I."/>
            <person name="Sternberg P.W."/>
            <person name="Goodrich-Blair H."/>
            <person name="Dillman A.R."/>
        </authorList>
    </citation>
    <scope>NUCLEOTIDE SEQUENCE</scope>
    <source>
        <strain evidence="2">PS9179</strain>
        <tissue evidence="2">Whole animal</tissue>
    </source>
</reference>
<organism evidence="2 3">
    <name type="scientific">Steinernema hermaphroditum</name>
    <dbReference type="NCBI Taxonomy" id="289476"/>
    <lineage>
        <taxon>Eukaryota</taxon>
        <taxon>Metazoa</taxon>
        <taxon>Ecdysozoa</taxon>
        <taxon>Nematoda</taxon>
        <taxon>Chromadorea</taxon>
        <taxon>Rhabditida</taxon>
        <taxon>Tylenchina</taxon>
        <taxon>Panagrolaimomorpha</taxon>
        <taxon>Strongyloidoidea</taxon>
        <taxon>Steinernematidae</taxon>
        <taxon>Steinernema</taxon>
    </lineage>
</organism>
<dbReference type="PANTHER" id="PTHR13030:SF8">
    <property type="entry name" value="ADP-RIBOSE PYROPHOSPHATASE, MITOCHONDRIAL"/>
    <property type="match status" value="1"/>
</dbReference>
<dbReference type="GO" id="GO:0047631">
    <property type="term" value="F:ADP-ribose diphosphatase activity"/>
    <property type="evidence" value="ECO:0007669"/>
    <property type="project" value="InterPro"/>
</dbReference>
<dbReference type="AlphaFoldDB" id="A0AA39H1T9"/>
<dbReference type="InterPro" id="IPR000086">
    <property type="entry name" value="NUDIX_hydrolase_dom"/>
</dbReference>
<evidence type="ECO:0000313" key="3">
    <source>
        <dbReference type="Proteomes" id="UP001175271"/>
    </source>
</evidence>
<dbReference type="Gene3D" id="3.90.79.10">
    <property type="entry name" value="Nucleoside Triphosphate Pyrophosphohydrolase"/>
    <property type="match status" value="1"/>
</dbReference>
<dbReference type="PROSITE" id="PS51462">
    <property type="entry name" value="NUDIX"/>
    <property type="match status" value="1"/>
</dbReference>
<dbReference type="InterPro" id="IPR039989">
    <property type="entry name" value="NUDT9"/>
</dbReference>
<dbReference type="Proteomes" id="UP001175271">
    <property type="component" value="Unassembled WGS sequence"/>
</dbReference>
<dbReference type="InterPro" id="IPR015797">
    <property type="entry name" value="NUDIX_hydrolase-like_dom_sf"/>
</dbReference>
<dbReference type="Pfam" id="PF25969">
    <property type="entry name" value="NUDT9_N"/>
    <property type="match status" value="1"/>
</dbReference>
<dbReference type="SUPFAM" id="SSF55811">
    <property type="entry name" value="Nudix"/>
    <property type="match status" value="1"/>
</dbReference>
<dbReference type="EMBL" id="JAUCMV010000005">
    <property type="protein sequence ID" value="KAK0396162.1"/>
    <property type="molecule type" value="Genomic_DNA"/>
</dbReference>
<gene>
    <name evidence="2" type="ORF">QR680_001598</name>
</gene>
<comment type="caution">
    <text evidence="2">The sequence shown here is derived from an EMBL/GenBank/DDBJ whole genome shotgun (WGS) entry which is preliminary data.</text>
</comment>
<name>A0AA39H1T9_9BILA</name>
<keyword evidence="3" id="KW-1185">Reference proteome</keyword>
<evidence type="ECO:0000313" key="2">
    <source>
        <dbReference type="EMBL" id="KAK0396162.1"/>
    </source>
</evidence>
<proteinExistence type="predicted"/>
<dbReference type="CDD" id="cd03670">
    <property type="entry name" value="NUDIX_ADPRase_Nudt9"/>
    <property type="match status" value="1"/>
</dbReference>